<feature type="compositionally biased region" description="Polar residues" evidence="9">
    <location>
        <begin position="48"/>
        <end position="72"/>
    </location>
</feature>
<evidence type="ECO:0000313" key="11">
    <source>
        <dbReference type="Proteomes" id="UP000796880"/>
    </source>
</evidence>
<evidence type="ECO:0000256" key="5">
    <source>
        <dbReference type="ARBA" id="ARBA00023176"/>
    </source>
</evidence>
<dbReference type="GO" id="GO:0032050">
    <property type="term" value="F:clathrin heavy chain binding"/>
    <property type="evidence" value="ECO:0007669"/>
    <property type="project" value="TreeGrafter"/>
</dbReference>
<dbReference type="EMBL" id="VOIH02000004">
    <property type="protein sequence ID" value="KAF3449580.1"/>
    <property type="molecule type" value="Genomic_DNA"/>
</dbReference>
<evidence type="ECO:0000256" key="4">
    <source>
        <dbReference type="ARBA" id="ARBA00023136"/>
    </source>
</evidence>
<feature type="compositionally biased region" description="Low complexity" evidence="9">
    <location>
        <begin position="277"/>
        <end position="289"/>
    </location>
</feature>
<keyword evidence="5 7" id="KW-0168">Coated pit</keyword>
<feature type="coiled-coil region" evidence="8">
    <location>
        <begin position="131"/>
        <end position="161"/>
    </location>
</feature>
<dbReference type="AlphaFoldDB" id="A0A8K0HCX5"/>
<feature type="compositionally biased region" description="Basic residues" evidence="9">
    <location>
        <begin position="251"/>
        <end position="262"/>
    </location>
</feature>
<feature type="region of interest" description="Disordered" evidence="9">
    <location>
        <begin position="214"/>
        <end position="309"/>
    </location>
</feature>
<proteinExistence type="inferred from homology"/>
<dbReference type="GO" id="GO:0006886">
    <property type="term" value="P:intracellular protein transport"/>
    <property type="evidence" value="ECO:0007669"/>
    <property type="project" value="InterPro"/>
</dbReference>
<dbReference type="Pfam" id="PF01086">
    <property type="entry name" value="Clathrin_lg_ch"/>
    <property type="match status" value="1"/>
</dbReference>
<dbReference type="GO" id="GO:0005198">
    <property type="term" value="F:structural molecule activity"/>
    <property type="evidence" value="ECO:0007669"/>
    <property type="project" value="InterPro"/>
</dbReference>
<evidence type="ECO:0000256" key="7">
    <source>
        <dbReference type="RuleBase" id="RU363137"/>
    </source>
</evidence>
<evidence type="ECO:0000256" key="6">
    <source>
        <dbReference type="ARBA" id="ARBA00023329"/>
    </source>
</evidence>
<feature type="compositionally biased region" description="Basic and acidic residues" evidence="9">
    <location>
        <begin position="214"/>
        <end position="226"/>
    </location>
</feature>
<keyword evidence="8" id="KW-0175">Coiled coil</keyword>
<name>A0A8K0HCX5_9ROSA</name>
<evidence type="ECO:0000256" key="8">
    <source>
        <dbReference type="SAM" id="Coils"/>
    </source>
</evidence>
<feature type="region of interest" description="Disordered" evidence="9">
    <location>
        <begin position="1"/>
        <end position="119"/>
    </location>
</feature>
<evidence type="ECO:0000313" key="10">
    <source>
        <dbReference type="EMBL" id="KAF3449580.1"/>
    </source>
</evidence>
<organism evidence="10 11">
    <name type="scientific">Rhamnella rubrinervis</name>
    <dbReference type="NCBI Taxonomy" id="2594499"/>
    <lineage>
        <taxon>Eukaryota</taxon>
        <taxon>Viridiplantae</taxon>
        <taxon>Streptophyta</taxon>
        <taxon>Embryophyta</taxon>
        <taxon>Tracheophyta</taxon>
        <taxon>Spermatophyta</taxon>
        <taxon>Magnoliopsida</taxon>
        <taxon>eudicotyledons</taxon>
        <taxon>Gunneridae</taxon>
        <taxon>Pentapetalae</taxon>
        <taxon>rosids</taxon>
        <taxon>fabids</taxon>
        <taxon>Rosales</taxon>
        <taxon>Rhamnaceae</taxon>
        <taxon>rhamnoid group</taxon>
        <taxon>Rhamneae</taxon>
        <taxon>Rhamnella</taxon>
    </lineage>
</organism>
<keyword evidence="6 7" id="KW-0968">Cytoplasmic vesicle</keyword>
<evidence type="ECO:0000256" key="2">
    <source>
        <dbReference type="ARBA" id="ARBA00004180"/>
    </source>
</evidence>
<sequence length="309" mass="33884">MSSFGSGSTRPFDDDGYIGYDPRLSSQRFDDSFSNFDERDSVKDSAAAGQSSPIFSSQSYGSGEGVFTSQPIPETPSPPSIYSAGAGFSSFSPEQNGEGVDEGFGGSNGPILPPPVDMQPEEGFALREWRRQNAIRLAEKEKREKEKLEEIIEEAEEFKIEFYRKRQVTVENNKSSNREKEKLFLVNREKFHAEAEMHYWKAIGELIPHEVPTIEKRGKKDKDKKPSIVVIQGPKPGKPTDLSRMRQLLVKLKHNPPPHMKPKPPPPSSEPKKDAAKAGGPPATTSAGTETVPPKAAANASTSQTVAAA</sequence>
<dbReference type="GO" id="GO:0030132">
    <property type="term" value="C:clathrin coat of coated pit"/>
    <property type="evidence" value="ECO:0007669"/>
    <property type="project" value="InterPro"/>
</dbReference>
<protein>
    <recommendedName>
        <fullName evidence="7">Clathrin light chain</fullName>
    </recommendedName>
</protein>
<evidence type="ECO:0000256" key="9">
    <source>
        <dbReference type="SAM" id="MobiDB-lite"/>
    </source>
</evidence>
<comment type="caution">
    <text evidence="10">The sequence shown here is derived from an EMBL/GenBank/DDBJ whole genome shotgun (WGS) entry which is preliminary data.</text>
</comment>
<dbReference type="GO" id="GO:0072583">
    <property type="term" value="P:clathrin-dependent endocytosis"/>
    <property type="evidence" value="ECO:0007669"/>
    <property type="project" value="TreeGrafter"/>
</dbReference>
<feature type="compositionally biased region" description="Basic and acidic residues" evidence="9">
    <location>
        <begin position="28"/>
        <end position="43"/>
    </location>
</feature>
<evidence type="ECO:0000256" key="1">
    <source>
        <dbReference type="ARBA" id="ARBA00003913"/>
    </source>
</evidence>
<reference evidence="10" key="1">
    <citation type="submission" date="2020-03" db="EMBL/GenBank/DDBJ databases">
        <title>A high-quality chromosome-level genome assembly of a woody plant with both climbing and erect habits, Rhamnella rubrinervis.</title>
        <authorList>
            <person name="Lu Z."/>
            <person name="Yang Y."/>
            <person name="Zhu X."/>
            <person name="Sun Y."/>
        </authorList>
    </citation>
    <scope>NUCLEOTIDE SEQUENCE</scope>
    <source>
        <strain evidence="10">BYM</strain>
        <tissue evidence="10">Leaf</tissue>
    </source>
</reference>
<keyword evidence="11" id="KW-1185">Reference proteome</keyword>
<dbReference type="InterPro" id="IPR000996">
    <property type="entry name" value="Clathrin_L-chain"/>
</dbReference>
<dbReference type="GO" id="GO:0030130">
    <property type="term" value="C:clathrin coat of trans-Golgi network vesicle"/>
    <property type="evidence" value="ECO:0007669"/>
    <property type="project" value="InterPro"/>
</dbReference>
<comment type="function">
    <text evidence="1 7">Clathrin is the major protein of the polyhedral coat of coated pits and vesicles.</text>
</comment>
<evidence type="ECO:0000256" key="3">
    <source>
        <dbReference type="ARBA" id="ARBA00005263"/>
    </source>
</evidence>
<comment type="subcellular location">
    <subcellularLocation>
        <location evidence="2 7">Cytoplasmic vesicle membrane</location>
        <topology evidence="2 7">Peripheral membrane protein</topology>
        <orientation evidence="2 7">Cytoplasmic side</orientation>
    </subcellularLocation>
    <subcellularLocation>
        <location evidence="7">Membrane</location>
        <location evidence="7">Coated pit</location>
        <topology evidence="7">Peripheral membrane protein</topology>
        <orientation evidence="7">Cytoplasmic side</orientation>
    </subcellularLocation>
    <text evidence="7">Cytoplasmic face of coated pits and vesicles.</text>
</comment>
<dbReference type="PANTHER" id="PTHR10639">
    <property type="entry name" value="CLATHRIN LIGHT CHAIN"/>
    <property type="match status" value="1"/>
</dbReference>
<keyword evidence="4 7" id="KW-0472">Membrane</keyword>
<dbReference type="OrthoDB" id="782264at2759"/>
<feature type="compositionally biased region" description="Polar residues" evidence="9">
    <location>
        <begin position="299"/>
        <end position="309"/>
    </location>
</feature>
<dbReference type="PANTHER" id="PTHR10639:SF24">
    <property type="entry name" value="CLATHRIN LIGHT CHAIN 3"/>
    <property type="match status" value="1"/>
</dbReference>
<gene>
    <name evidence="10" type="ORF">FNV43_RR10309</name>
</gene>
<comment type="similarity">
    <text evidence="3 7">Belongs to the clathrin light chain family.</text>
</comment>
<dbReference type="Proteomes" id="UP000796880">
    <property type="component" value="Unassembled WGS sequence"/>
</dbReference>
<accession>A0A8K0HCX5</accession>